<proteinExistence type="predicted"/>
<organism evidence="6 7">
    <name type="scientific">Streptomyces lycii</name>
    <dbReference type="NCBI Taxonomy" id="2654337"/>
    <lineage>
        <taxon>Bacteria</taxon>
        <taxon>Bacillati</taxon>
        <taxon>Actinomycetota</taxon>
        <taxon>Actinomycetes</taxon>
        <taxon>Kitasatosporales</taxon>
        <taxon>Streptomycetaceae</taxon>
        <taxon>Streptomyces</taxon>
    </lineage>
</organism>
<dbReference type="SUPFAM" id="SSF53756">
    <property type="entry name" value="UDP-Glycosyltransferase/glycogen phosphorylase"/>
    <property type="match status" value="1"/>
</dbReference>
<dbReference type="EMBL" id="WHPN01000420">
    <property type="protein sequence ID" value="KAF4405392.1"/>
    <property type="molecule type" value="Genomic_DNA"/>
</dbReference>
<name>A0ABQ7FA63_9ACTN</name>
<protein>
    <submittedName>
        <fullName evidence="6">Glycosyltransferase family 4 protein</fullName>
    </submittedName>
</protein>
<dbReference type="InterPro" id="IPR028098">
    <property type="entry name" value="Glyco_trans_4-like_N"/>
</dbReference>
<gene>
    <name evidence="6" type="ORF">GCU69_30515</name>
</gene>
<dbReference type="Proteomes" id="UP000621266">
    <property type="component" value="Unassembled WGS sequence"/>
</dbReference>
<comment type="caution">
    <text evidence="6">The sequence shown here is derived from an EMBL/GenBank/DDBJ whole genome shotgun (WGS) entry which is preliminary data.</text>
</comment>
<dbReference type="InterPro" id="IPR050194">
    <property type="entry name" value="Glycosyltransferase_grp1"/>
</dbReference>
<evidence type="ECO:0000259" key="4">
    <source>
        <dbReference type="Pfam" id="PF00534"/>
    </source>
</evidence>
<evidence type="ECO:0000256" key="2">
    <source>
        <dbReference type="ARBA" id="ARBA00022679"/>
    </source>
</evidence>
<feature type="domain" description="Glycosyltransferase subfamily 4-like N-terminal" evidence="5">
    <location>
        <begin position="20"/>
        <end position="197"/>
    </location>
</feature>
<feature type="domain" description="Glycosyl transferase family 1" evidence="4">
    <location>
        <begin position="205"/>
        <end position="362"/>
    </location>
</feature>
<dbReference type="Pfam" id="PF00534">
    <property type="entry name" value="Glycos_transf_1"/>
    <property type="match status" value="1"/>
</dbReference>
<sequence>MATGPRQRIVIGADTYPPDVNGAANFAHRLADGLARRGHDVHVVAPHPGAGPERVTAGGVTVHRLRSHRTPFHPTFRVCLPPQIRGSAARLLDRIAPDAVHVQSHFAVGRTLVGAARRRGVPVVATNHFMPENLIGYAPLPDRFAAAACKPAWRDLVRVFRHAQVVTAPTPRAARLLPEHGLGRTPLAVSCGLDLDRFAQPAAERTDERLRVLFVGRLDAEKNVQDILRALPRLPAGLPVTAEIVGDGSRRGELEDLARALGVADRVTFHGLVADQEVLDAYARCDVFCMPGTAELQSLVTMEAMAAGKPVVAADAMALPHLVHPGRNGLLYPPGDIPALAAALASVLGDAGMRTRMGEAARGIVARHDIGHTLDTFETLYREAAEAARRLPKPRDRREPRDRRVRGSESPEYAAHSGR</sequence>
<keyword evidence="1" id="KW-0328">Glycosyltransferase</keyword>
<dbReference type="PANTHER" id="PTHR45947:SF3">
    <property type="entry name" value="SULFOQUINOVOSYL TRANSFERASE SQD2"/>
    <property type="match status" value="1"/>
</dbReference>
<feature type="region of interest" description="Disordered" evidence="3">
    <location>
        <begin position="386"/>
        <end position="419"/>
    </location>
</feature>
<feature type="compositionally biased region" description="Basic and acidic residues" evidence="3">
    <location>
        <begin position="386"/>
        <end position="409"/>
    </location>
</feature>
<reference evidence="6 7" key="1">
    <citation type="submission" date="2019-10" db="EMBL/GenBank/DDBJ databases">
        <title>Streptomyces tenebrisbrunneis sp.nov., an endogenous actinomycete isolated from of Lycium ruthenicum.</title>
        <authorList>
            <person name="Ma L."/>
        </authorList>
    </citation>
    <scope>NUCLEOTIDE SEQUENCE [LARGE SCALE GENOMIC DNA]</scope>
    <source>
        <strain evidence="6 7">TRM 66187</strain>
    </source>
</reference>
<keyword evidence="7" id="KW-1185">Reference proteome</keyword>
<evidence type="ECO:0000256" key="3">
    <source>
        <dbReference type="SAM" id="MobiDB-lite"/>
    </source>
</evidence>
<evidence type="ECO:0000313" key="7">
    <source>
        <dbReference type="Proteomes" id="UP000621266"/>
    </source>
</evidence>
<dbReference type="PANTHER" id="PTHR45947">
    <property type="entry name" value="SULFOQUINOVOSYL TRANSFERASE SQD2"/>
    <property type="match status" value="1"/>
</dbReference>
<dbReference type="InterPro" id="IPR001296">
    <property type="entry name" value="Glyco_trans_1"/>
</dbReference>
<keyword evidence="2" id="KW-0808">Transferase</keyword>
<accession>A0ABQ7FA63</accession>
<evidence type="ECO:0000256" key="1">
    <source>
        <dbReference type="ARBA" id="ARBA00022676"/>
    </source>
</evidence>
<dbReference type="Gene3D" id="3.40.50.2000">
    <property type="entry name" value="Glycogen Phosphorylase B"/>
    <property type="match status" value="2"/>
</dbReference>
<evidence type="ECO:0000313" key="6">
    <source>
        <dbReference type="EMBL" id="KAF4405392.1"/>
    </source>
</evidence>
<dbReference type="Pfam" id="PF13439">
    <property type="entry name" value="Glyco_transf_4"/>
    <property type="match status" value="1"/>
</dbReference>
<evidence type="ECO:0000259" key="5">
    <source>
        <dbReference type="Pfam" id="PF13439"/>
    </source>
</evidence>